<dbReference type="GO" id="GO:0022627">
    <property type="term" value="C:cytosolic small ribosomal subunit"/>
    <property type="evidence" value="ECO:0007669"/>
    <property type="project" value="TreeGrafter"/>
</dbReference>
<organism evidence="4 5">
    <name type="scientific">Urinicoccus massiliensis</name>
    <dbReference type="NCBI Taxonomy" id="1723382"/>
    <lineage>
        <taxon>Bacteria</taxon>
        <taxon>Bacillati</taxon>
        <taxon>Bacillota</taxon>
        <taxon>Tissierellia</taxon>
        <taxon>Tissierellales</taxon>
        <taxon>Peptoniphilaceae</taxon>
        <taxon>Urinicoccus</taxon>
    </lineage>
</organism>
<dbReference type="AlphaFoldDB" id="A0A8H2M7Z7"/>
<keyword evidence="1 2" id="KW-0810">Translation regulation</keyword>
<evidence type="ECO:0000256" key="1">
    <source>
        <dbReference type="ARBA" id="ARBA00022845"/>
    </source>
</evidence>
<dbReference type="PANTHER" id="PTHR33231:SF1">
    <property type="entry name" value="30S RIBOSOMAL PROTEIN"/>
    <property type="match status" value="1"/>
</dbReference>
<gene>
    <name evidence="2" type="primary">hpf</name>
    <name evidence="4" type="ORF">NCTC13150_00485</name>
</gene>
<dbReference type="InterPro" id="IPR032528">
    <property type="entry name" value="Ribosom_S30AE_C"/>
</dbReference>
<dbReference type="CDD" id="cd00552">
    <property type="entry name" value="RaiA"/>
    <property type="match status" value="1"/>
</dbReference>
<dbReference type="Pfam" id="PF16321">
    <property type="entry name" value="Ribosom_S30AE_C"/>
    <property type="match status" value="1"/>
</dbReference>
<dbReference type="PANTHER" id="PTHR33231">
    <property type="entry name" value="30S RIBOSOMAL PROTEIN"/>
    <property type="match status" value="1"/>
</dbReference>
<protein>
    <recommendedName>
        <fullName evidence="2">Ribosome hibernation promoting factor</fullName>
        <shortName evidence="2">HPF</shortName>
    </recommendedName>
</protein>
<dbReference type="Gene3D" id="3.30.160.100">
    <property type="entry name" value="Ribosome hibernation promotion factor-like"/>
    <property type="match status" value="1"/>
</dbReference>
<comment type="subunit">
    <text evidence="2">Interacts with 100S ribosomes.</text>
</comment>
<dbReference type="SUPFAM" id="SSF69754">
    <property type="entry name" value="Ribosome binding protein Y (YfiA homologue)"/>
    <property type="match status" value="1"/>
</dbReference>
<dbReference type="HAMAP" id="MF_00839">
    <property type="entry name" value="HPF"/>
    <property type="match status" value="1"/>
</dbReference>
<dbReference type="NCBIfam" id="TIGR00741">
    <property type="entry name" value="yfiA"/>
    <property type="match status" value="1"/>
</dbReference>
<evidence type="ECO:0000313" key="5">
    <source>
        <dbReference type="Proteomes" id="UP000377798"/>
    </source>
</evidence>
<comment type="caution">
    <text evidence="4">The sequence shown here is derived from an EMBL/GenBank/DDBJ whole genome shotgun (WGS) entry which is preliminary data.</text>
</comment>
<dbReference type="InterPro" id="IPR036567">
    <property type="entry name" value="RHF-like"/>
</dbReference>
<evidence type="ECO:0000259" key="3">
    <source>
        <dbReference type="Pfam" id="PF16321"/>
    </source>
</evidence>
<dbReference type="Proteomes" id="UP000377798">
    <property type="component" value="Unassembled WGS sequence"/>
</dbReference>
<keyword evidence="2" id="KW-0963">Cytoplasm</keyword>
<comment type="function">
    <text evidence="2">Required for dimerization of active 70S ribosomes into 100S ribosomes in stationary phase; 100S ribosomes are translationally inactive and sometimes present during exponential growth.</text>
</comment>
<dbReference type="Pfam" id="PF02482">
    <property type="entry name" value="Ribosomal_S30AE"/>
    <property type="match status" value="1"/>
</dbReference>
<dbReference type="RefSeq" id="WP_034440468.1">
    <property type="nucleotide sequence ID" value="NZ_CAACYI010000001.1"/>
</dbReference>
<dbReference type="Gene3D" id="3.30.505.50">
    <property type="entry name" value="Sigma 54 modulation/S30EA ribosomal protein, C-terminal domain"/>
    <property type="match status" value="1"/>
</dbReference>
<keyword evidence="5" id="KW-1185">Reference proteome</keyword>
<reference evidence="4 5" key="1">
    <citation type="submission" date="2019-02" db="EMBL/GenBank/DDBJ databases">
        <authorList>
            <consortium name="Pathogen Informatics"/>
        </authorList>
    </citation>
    <scope>NUCLEOTIDE SEQUENCE [LARGE SCALE GENOMIC DNA]</scope>
    <source>
        <strain evidence="4 5">3012STDY7089603</strain>
    </source>
</reference>
<name>A0A8H2M7Z7_9FIRM</name>
<evidence type="ECO:0000313" key="4">
    <source>
        <dbReference type="EMBL" id="VFB15975.1"/>
    </source>
</evidence>
<dbReference type="GO" id="GO:0045900">
    <property type="term" value="P:negative regulation of translational elongation"/>
    <property type="evidence" value="ECO:0007669"/>
    <property type="project" value="TreeGrafter"/>
</dbReference>
<dbReference type="InterPro" id="IPR038416">
    <property type="entry name" value="Ribosom_S30AE_C_sf"/>
</dbReference>
<dbReference type="InterPro" id="IPR003489">
    <property type="entry name" value="RHF/RaiA"/>
</dbReference>
<evidence type="ECO:0000256" key="2">
    <source>
        <dbReference type="HAMAP-Rule" id="MF_00839"/>
    </source>
</evidence>
<accession>A0A8H2M7Z7</accession>
<dbReference type="GO" id="GO:0043024">
    <property type="term" value="F:ribosomal small subunit binding"/>
    <property type="evidence" value="ECO:0007669"/>
    <property type="project" value="TreeGrafter"/>
</dbReference>
<dbReference type="InterPro" id="IPR050574">
    <property type="entry name" value="HPF/YfiA_ribosome-assoc"/>
</dbReference>
<sequence length="180" mass="21239">MKLEFLGKNLELTDALKEQAEKKLSKLDRYFQEEIRAKVTFSTKKGHHKVEITVFLPGHILRAEESTDDMYASIDIAVQALERQVRKYKTKLKKRYQNNNSIRFENFDQEKAPVDEESPDGQLIRNKDFDLRPMAIDEAILQMDLLNHNFFVYLDTDQDEVCVVYRRKDGNYGRIISHRP</sequence>
<comment type="subcellular location">
    <subcellularLocation>
        <location evidence="2">Cytoplasm</location>
    </subcellularLocation>
</comment>
<comment type="similarity">
    <text evidence="2">Belongs to the HPF/YfiA ribosome-associated protein family. Long HPF subfamily.</text>
</comment>
<proteinExistence type="inferred from homology"/>
<dbReference type="EMBL" id="CAACYI010000001">
    <property type="protein sequence ID" value="VFB15975.1"/>
    <property type="molecule type" value="Genomic_DNA"/>
</dbReference>
<dbReference type="InterPro" id="IPR034694">
    <property type="entry name" value="HPF_long/plastid"/>
</dbReference>
<feature type="domain" description="Sigma 54 modulation/S30EA ribosomal protein C-terminal" evidence="3">
    <location>
        <begin position="121"/>
        <end position="173"/>
    </location>
</feature>